<dbReference type="Gene3D" id="3.90.190.10">
    <property type="entry name" value="Protein tyrosine phosphatase superfamily"/>
    <property type="match status" value="1"/>
</dbReference>
<dbReference type="SMART" id="SM00262">
    <property type="entry name" value="GEL"/>
    <property type="match status" value="1"/>
</dbReference>
<dbReference type="PANTHER" id="PTHR46381:SF4">
    <property type="entry name" value="PROTEIN-TYROSINE-PHOSPHATASE MKP1"/>
    <property type="match status" value="1"/>
</dbReference>
<dbReference type="Pfam" id="PF00782">
    <property type="entry name" value="DSPc"/>
    <property type="match status" value="1"/>
</dbReference>
<dbReference type="Pfam" id="PF25466">
    <property type="entry name" value="MPK1_gelsolin_C"/>
    <property type="match status" value="1"/>
</dbReference>
<feature type="domain" description="Tyrosine specific protein phosphatases" evidence="3">
    <location>
        <begin position="203"/>
        <end position="264"/>
    </location>
</feature>
<dbReference type="OrthoDB" id="165342at2759"/>
<dbReference type="GO" id="GO:0016791">
    <property type="term" value="F:phosphatase activity"/>
    <property type="evidence" value="ECO:0007669"/>
    <property type="project" value="UniProtKB-ARBA"/>
</dbReference>
<feature type="compositionally biased region" description="Polar residues" evidence="1">
    <location>
        <begin position="597"/>
        <end position="609"/>
    </location>
</feature>
<dbReference type="InterPro" id="IPR000387">
    <property type="entry name" value="Tyr_Pase_dom"/>
</dbReference>
<dbReference type="Proteomes" id="UP000663760">
    <property type="component" value="Chromosome 1"/>
</dbReference>
<feature type="compositionally biased region" description="Low complexity" evidence="1">
    <location>
        <begin position="509"/>
        <end position="545"/>
    </location>
</feature>
<proteinExistence type="predicted"/>
<dbReference type="InterPro" id="IPR020422">
    <property type="entry name" value="TYR_PHOSPHATASE_DUAL_dom"/>
</dbReference>
<evidence type="ECO:0000313" key="4">
    <source>
        <dbReference type="EMBL" id="CAA7389575.1"/>
    </source>
</evidence>
<dbReference type="GO" id="GO:0051015">
    <property type="term" value="F:actin filament binding"/>
    <property type="evidence" value="ECO:0007669"/>
    <property type="project" value="InterPro"/>
</dbReference>
<dbReference type="InterPro" id="IPR007122">
    <property type="entry name" value="Villin/Gelsolin"/>
</dbReference>
<dbReference type="Gene3D" id="3.40.20.10">
    <property type="entry name" value="Severin"/>
    <property type="match status" value="1"/>
</dbReference>
<dbReference type="SMART" id="SM00195">
    <property type="entry name" value="DSPc"/>
    <property type="match status" value="1"/>
</dbReference>
<organism evidence="4 5">
    <name type="scientific">Spirodela intermedia</name>
    <name type="common">Intermediate duckweed</name>
    <dbReference type="NCBI Taxonomy" id="51605"/>
    <lineage>
        <taxon>Eukaryota</taxon>
        <taxon>Viridiplantae</taxon>
        <taxon>Streptophyta</taxon>
        <taxon>Embryophyta</taxon>
        <taxon>Tracheophyta</taxon>
        <taxon>Spermatophyta</taxon>
        <taxon>Magnoliopsida</taxon>
        <taxon>Liliopsida</taxon>
        <taxon>Araceae</taxon>
        <taxon>Lemnoideae</taxon>
        <taxon>Spirodela</taxon>
    </lineage>
</organism>
<keyword evidence="5" id="KW-1185">Reference proteome</keyword>
<feature type="compositionally biased region" description="Basic and acidic residues" evidence="1">
    <location>
        <begin position="554"/>
        <end position="563"/>
    </location>
</feature>
<evidence type="ECO:0000256" key="1">
    <source>
        <dbReference type="SAM" id="MobiDB-lite"/>
    </source>
</evidence>
<dbReference type="PROSITE" id="PS50056">
    <property type="entry name" value="TYR_PHOSPHATASE_2"/>
    <property type="match status" value="1"/>
</dbReference>
<dbReference type="CDD" id="cd14498">
    <property type="entry name" value="DSP"/>
    <property type="match status" value="1"/>
</dbReference>
<sequence length="781" mass="84460">MGGNQDAAAVDTKARNAVSGPHKTFCRSVSWSPARSGGGGDAGEGSAAANGRFQRFPAPLTPRSHHSSSKARSSPSLPPLQVSRPSFDQWPKPGSDDLGEWLHPSTPGGRPTAAATKLAGDLKVDLPSLPSHGGRHRIARFDKECSKVADHIYVGGDAVARDREILRQNGITHILNCVGSSCSEYFKPDLVYKTLWLTDSPSEDITSILYDVFDYFEEVREQGGRVFVHCFQGVSRSISLVIAYVMWRKGQSFDDAFRLVKAARGIANPNVGFACQLLECQKRVNEIPLSPNSVVRMYRMRPHSAYDPLHLVPKAVREPSPLALDSRGAFLVHVPSSIFVWIGKNCEPVMEKDAKAAACQVVRYENVHGPIVTVQEGEEPAEFWEAFSSSKAPADSETDADAGESTAALPAVTAGERRVKAYDADYDLFSGAVRGGVVPPFSSPGGGHETQVPARESNWSILRRKFISGAVKEWASASRSAMCRVYSDSFLTRETDAQGNKVQHLSGDSSSSPPYLSPSSMSSETSSSSSSSSKCSSESPSLSPCTPSPAPSKPSRDPEPVGRCTRDVHLVSKAFDSSLAERRGRFSPLLCLPTLSEEPSPSARTAQSPQCPPEDDDGCSSISGTSSSISDSKRKASEGKYTSESVEDQDRPSLSSAGSAADDSTLRFSVYSWPGFAEIPRFSRSDLDSKSTFLFLAPDRDSDAPSGRALYLWVGSRSEHDNGSARVDITKKVDEAEDIEWNSVAAEFLLSMGLPLHTPTKVVREHEPELLELLSSSCWWI</sequence>
<dbReference type="SUPFAM" id="SSF52799">
    <property type="entry name" value="(Phosphotyrosine protein) phosphatases II"/>
    <property type="match status" value="1"/>
</dbReference>
<name>A0A7I8JZR9_SPIIN</name>
<evidence type="ECO:0000313" key="5">
    <source>
        <dbReference type="Proteomes" id="UP000663760"/>
    </source>
</evidence>
<evidence type="ECO:0000259" key="3">
    <source>
        <dbReference type="PROSITE" id="PS50056"/>
    </source>
</evidence>
<dbReference type="PROSITE" id="PS50054">
    <property type="entry name" value="TYR_PHOSPHATASE_DUAL"/>
    <property type="match status" value="1"/>
</dbReference>
<protein>
    <submittedName>
        <fullName evidence="4">Uncharacterized protein</fullName>
    </submittedName>
</protein>
<dbReference type="InterPro" id="IPR029021">
    <property type="entry name" value="Prot-tyrosine_phosphatase-like"/>
</dbReference>
<feature type="domain" description="Tyrosine-protein phosphatase" evidence="2">
    <location>
        <begin position="144"/>
        <end position="286"/>
    </location>
</feature>
<accession>A0A7I8JZR9</accession>
<dbReference type="InterPro" id="IPR029006">
    <property type="entry name" value="ADF-H/Gelsolin-like_dom_sf"/>
</dbReference>
<dbReference type="SUPFAM" id="SSF55753">
    <property type="entry name" value="Actin depolymerizing proteins"/>
    <property type="match status" value="2"/>
</dbReference>
<reference evidence="4" key="1">
    <citation type="submission" date="2020-02" db="EMBL/GenBank/DDBJ databases">
        <authorList>
            <person name="Scholz U."/>
            <person name="Mascher M."/>
            <person name="Fiebig A."/>
        </authorList>
    </citation>
    <scope>NUCLEOTIDE SEQUENCE</scope>
</reference>
<dbReference type="InterPro" id="IPR057528">
    <property type="entry name" value="MPK1_C"/>
</dbReference>
<dbReference type="Pfam" id="PF00626">
    <property type="entry name" value="Gelsolin"/>
    <property type="match status" value="1"/>
</dbReference>
<feature type="region of interest" description="Disordered" evidence="1">
    <location>
        <begin position="497"/>
        <end position="563"/>
    </location>
</feature>
<evidence type="ECO:0000259" key="2">
    <source>
        <dbReference type="PROSITE" id="PS50054"/>
    </source>
</evidence>
<feature type="compositionally biased region" description="Polar residues" evidence="1">
    <location>
        <begin position="497"/>
        <end position="508"/>
    </location>
</feature>
<dbReference type="InterPro" id="IPR000340">
    <property type="entry name" value="Dual-sp_phosphatase_cat-dom"/>
</dbReference>
<dbReference type="EMBL" id="LR746264">
    <property type="protein sequence ID" value="CAA7389575.1"/>
    <property type="molecule type" value="Genomic_DNA"/>
</dbReference>
<feature type="region of interest" description="Disordered" evidence="1">
    <location>
        <begin position="389"/>
        <end position="409"/>
    </location>
</feature>
<dbReference type="AlphaFoldDB" id="A0A7I8JZR9"/>
<feature type="compositionally biased region" description="Low complexity" evidence="1">
    <location>
        <begin position="619"/>
        <end position="630"/>
    </location>
</feature>
<feature type="region of interest" description="Disordered" evidence="1">
    <location>
        <begin position="592"/>
        <end position="660"/>
    </location>
</feature>
<feature type="region of interest" description="Disordered" evidence="1">
    <location>
        <begin position="1"/>
        <end position="114"/>
    </location>
</feature>
<dbReference type="InterPro" id="IPR007123">
    <property type="entry name" value="Gelsolin-like_dom"/>
</dbReference>
<gene>
    <name evidence="4" type="ORF">SI8410_01001597</name>
</gene>
<dbReference type="PANTHER" id="PTHR46381">
    <property type="entry name" value="MKPA PROTEIN"/>
    <property type="match status" value="1"/>
</dbReference>